<comment type="subcellular location">
    <subcellularLocation>
        <location evidence="1">Membrane</location>
        <topology evidence="1">Single-pass membrane protein</topology>
    </subcellularLocation>
</comment>
<dbReference type="Gene3D" id="3.30.1150.10">
    <property type="match status" value="1"/>
</dbReference>
<feature type="domain" description="TonB C-terminal" evidence="5">
    <location>
        <begin position="1"/>
        <end position="63"/>
    </location>
</feature>
<dbReference type="GO" id="GO:0055085">
    <property type="term" value="P:transmembrane transport"/>
    <property type="evidence" value="ECO:0007669"/>
    <property type="project" value="InterPro"/>
</dbReference>
<evidence type="ECO:0000313" key="7">
    <source>
        <dbReference type="Proteomes" id="UP000230821"/>
    </source>
</evidence>
<evidence type="ECO:0000256" key="1">
    <source>
        <dbReference type="ARBA" id="ARBA00004167"/>
    </source>
</evidence>
<protein>
    <recommendedName>
        <fullName evidence="5">TonB C-terminal domain-containing protein</fullName>
    </recommendedName>
</protein>
<evidence type="ECO:0000313" key="6">
    <source>
        <dbReference type="EMBL" id="PIE35512.1"/>
    </source>
</evidence>
<dbReference type="GO" id="GO:0016020">
    <property type="term" value="C:membrane"/>
    <property type="evidence" value="ECO:0007669"/>
    <property type="project" value="UniProtKB-SubCell"/>
</dbReference>
<reference evidence="6 7" key="1">
    <citation type="submission" date="2017-10" db="EMBL/GenBank/DDBJ databases">
        <title>Novel microbial diversity and functional potential in the marine mammal oral microbiome.</title>
        <authorList>
            <person name="Dudek N.K."/>
            <person name="Sun C.L."/>
            <person name="Burstein D."/>
            <person name="Kantor R.S."/>
            <person name="Aliaga Goltsman D.S."/>
            <person name="Bik E.M."/>
            <person name="Thomas B.C."/>
            <person name="Banfield J.F."/>
            <person name="Relman D.A."/>
        </authorList>
    </citation>
    <scope>NUCLEOTIDE SEQUENCE [LARGE SCALE GENOMIC DNA]</scope>
    <source>
        <strain evidence="6">DOLJORAL78_47_16</strain>
    </source>
</reference>
<dbReference type="SUPFAM" id="SSF74653">
    <property type="entry name" value="TolA/TonB C-terminal domain"/>
    <property type="match status" value="1"/>
</dbReference>
<dbReference type="EMBL" id="PDSK01000041">
    <property type="protein sequence ID" value="PIE35512.1"/>
    <property type="molecule type" value="Genomic_DNA"/>
</dbReference>
<dbReference type="Proteomes" id="UP000230821">
    <property type="component" value="Unassembled WGS sequence"/>
</dbReference>
<keyword evidence="4" id="KW-0472">Membrane</keyword>
<gene>
    <name evidence="6" type="ORF">CSA56_03975</name>
</gene>
<organism evidence="6 7">
    <name type="scientific">candidate division KSB3 bacterium</name>
    <dbReference type="NCBI Taxonomy" id="2044937"/>
    <lineage>
        <taxon>Bacteria</taxon>
        <taxon>candidate division KSB3</taxon>
    </lineage>
</organism>
<evidence type="ECO:0000256" key="2">
    <source>
        <dbReference type="ARBA" id="ARBA00022692"/>
    </source>
</evidence>
<sequence>MEVELRLKFWVLPDGTVGEVVPLQRGDVRLERAAIQYLKSWRFTPAPDSRTAWGIMPIKYTLK</sequence>
<comment type="caution">
    <text evidence="6">The sequence shown here is derived from an EMBL/GenBank/DDBJ whole genome shotgun (WGS) entry which is preliminary data.</text>
</comment>
<dbReference type="AlphaFoldDB" id="A0A2G6KKE8"/>
<evidence type="ECO:0000256" key="3">
    <source>
        <dbReference type="ARBA" id="ARBA00022989"/>
    </source>
</evidence>
<dbReference type="Pfam" id="PF03544">
    <property type="entry name" value="TonB_C"/>
    <property type="match status" value="1"/>
</dbReference>
<keyword evidence="3" id="KW-1133">Transmembrane helix</keyword>
<proteinExistence type="predicted"/>
<dbReference type="InterPro" id="IPR037682">
    <property type="entry name" value="TonB_C"/>
</dbReference>
<evidence type="ECO:0000256" key="4">
    <source>
        <dbReference type="ARBA" id="ARBA00023136"/>
    </source>
</evidence>
<dbReference type="InterPro" id="IPR006260">
    <property type="entry name" value="TonB/TolA_C"/>
</dbReference>
<dbReference type="NCBIfam" id="TIGR01352">
    <property type="entry name" value="tonB_Cterm"/>
    <property type="match status" value="1"/>
</dbReference>
<keyword evidence="2" id="KW-0812">Transmembrane</keyword>
<name>A0A2G6KKE8_9BACT</name>
<evidence type="ECO:0000259" key="5">
    <source>
        <dbReference type="PROSITE" id="PS52015"/>
    </source>
</evidence>
<accession>A0A2G6KKE8</accession>
<dbReference type="PROSITE" id="PS52015">
    <property type="entry name" value="TONB_CTD"/>
    <property type="match status" value="1"/>
</dbReference>